<comment type="caution">
    <text evidence="2">The sequence shown here is derived from an EMBL/GenBank/DDBJ whole genome shotgun (WGS) entry which is preliminary data.</text>
</comment>
<reference evidence="2 3" key="1">
    <citation type="journal article" date="2021" name="Elife">
        <title>Chloroplast acquisition without the gene transfer in kleptoplastic sea slugs, Plakobranchus ocellatus.</title>
        <authorList>
            <person name="Maeda T."/>
            <person name="Takahashi S."/>
            <person name="Yoshida T."/>
            <person name="Shimamura S."/>
            <person name="Takaki Y."/>
            <person name="Nagai Y."/>
            <person name="Toyoda A."/>
            <person name="Suzuki Y."/>
            <person name="Arimoto A."/>
            <person name="Ishii H."/>
            <person name="Satoh N."/>
            <person name="Nishiyama T."/>
            <person name="Hasebe M."/>
            <person name="Maruyama T."/>
            <person name="Minagawa J."/>
            <person name="Obokata J."/>
            <person name="Shigenobu S."/>
        </authorList>
    </citation>
    <scope>NUCLEOTIDE SEQUENCE [LARGE SCALE GENOMIC DNA]</scope>
</reference>
<proteinExistence type="predicted"/>
<name>A0AAV4I3Y2_9GAST</name>
<keyword evidence="3" id="KW-1185">Reference proteome</keyword>
<dbReference type="EMBL" id="BMAT01009294">
    <property type="protein sequence ID" value="GFS03381.1"/>
    <property type="molecule type" value="Genomic_DNA"/>
</dbReference>
<organism evidence="2 3">
    <name type="scientific">Elysia marginata</name>
    <dbReference type="NCBI Taxonomy" id="1093978"/>
    <lineage>
        <taxon>Eukaryota</taxon>
        <taxon>Metazoa</taxon>
        <taxon>Spiralia</taxon>
        <taxon>Lophotrochozoa</taxon>
        <taxon>Mollusca</taxon>
        <taxon>Gastropoda</taxon>
        <taxon>Heterobranchia</taxon>
        <taxon>Euthyneura</taxon>
        <taxon>Panpulmonata</taxon>
        <taxon>Sacoglossa</taxon>
        <taxon>Placobranchoidea</taxon>
        <taxon>Plakobranchidae</taxon>
        <taxon>Elysia</taxon>
    </lineage>
</organism>
<evidence type="ECO:0000313" key="2">
    <source>
        <dbReference type="EMBL" id="GFS03381.1"/>
    </source>
</evidence>
<protein>
    <submittedName>
        <fullName evidence="2">Uncharacterized protein</fullName>
    </submittedName>
</protein>
<evidence type="ECO:0000256" key="1">
    <source>
        <dbReference type="SAM" id="MobiDB-lite"/>
    </source>
</evidence>
<feature type="compositionally biased region" description="Basic and acidic residues" evidence="1">
    <location>
        <begin position="1"/>
        <end position="13"/>
    </location>
</feature>
<evidence type="ECO:0000313" key="3">
    <source>
        <dbReference type="Proteomes" id="UP000762676"/>
    </source>
</evidence>
<dbReference type="AlphaFoldDB" id="A0AAV4I3Y2"/>
<feature type="region of interest" description="Disordered" evidence="1">
    <location>
        <begin position="1"/>
        <end position="37"/>
    </location>
</feature>
<accession>A0AAV4I3Y2</accession>
<gene>
    <name evidence="2" type="ORF">ElyMa_004630200</name>
</gene>
<feature type="compositionally biased region" description="Polar residues" evidence="1">
    <location>
        <begin position="14"/>
        <end position="29"/>
    </location>
</feature>
<dbReference type="Proteomes" id="UP000762676">
    <property type="component" value="Unassembled WGS sequence"/>
</dbReference>
<sequence length="92" mass="10245">MRLKCPDLSRRNEPSTGSRQVPTVLVGQTTEKRHDQVTSRQSAEACCDWTPVMLARASLPLVAKIISCHRRPKVGEDDCCTKSQISLGFLTF</sequence>